<dbReference type="Gene3D" id="1.10.10.10">
    <property type="entry name" value="Winged helix-like DNA-binding domain superfamily/Winged helix DNA-binding domain"/>
    <property type="match status" value="1"/>
</dbReference>
<dbReference type="PRINTS" id="PR00038">
    <property type="entry name" value="HTHLUXR"/>
</dbReference>
<accession>A0A0J9BAA3</accession>
<dbReference type="Gene3D" id="1.25.40.10">
    <property type="entry name" value="Tetratricopeptide repeat domain"/>
    <property type="match status" value="1"/>
</dbReference>
<dbReference type="PATRIC" id="fig|742734.4.peg.5999"/>
<keyword evidence="1" id="KW-0805">Transcription regulation</keyword>
<dbReference type="SUPFAM" id="SSF52540">
    <property type="entry name" value="P-loop containing nucleoside triphosphate hydrolases"/>
    <property type="match status" value="1"/>
</dbReference>
<organism evidence="5 6">
    <name type="scientific">[Clostridium] citroniae WAL-19142</name>
    <dbReference type="NCBI Taxonomy" id="742734"/>
    <lineage>
        <taxon>Bacteria</taxon>
        <taxon>Bacillati</taxon>
        <taxon>Bacillota</taxon>
        <taxon>Clostridia</taxon>
        <taxon>Lachnospirales</taxon>
        <taxon>Lachnospiraceae</taxon>
        <taxon>Enterocloster</taxon>
    </lineage>
</organism>
<evidence type="ECO:0000313" key="5">
    <source>
        <dbReference type="EMBL" id="KMW10088.1"/>
    </source>
</evidence>
<dbReference type="InterPro" id="IPR016032">
    <property type="entry name" value="Sig_transdc_resp-reg_C-effctor"/>
</dbReference>
<dbReference type="SUPFAM" id="SSF46894">
    <property type="entry name" value="C-terminal effector domain of the bipartite response regulators"/>
    <property type="match status" value="1"/>
</dbReference>
<dbReference type="InterPro" id="IPR011990">
    <property type="entry name" value="TPR-like_helical_dom_sf"/>
</dbReference>
<evidence type="ECO:0000256" key="1">
    <source>
        <dbReference type="ARBA" id="ARBA00023015"/>
    </source>
</evidence>
<dbReference type="RefSeq" id="WP_048931338.1">
    <property type="nucleotide sequence ID" value="NZ_KQ235889.1"/>
</dbReference>
<dbReference type="PANTHER" id="PTHR44688:SF16">
    <property type="entry name" value="DNA-BINDING TRANSCRIPTIONAL ACTIVATOR DEVR_DOSR"/>
    <property type="match status" value="1"/>
</dbReference>
<dbReference type="OrthoDB" id="1137593at2"/>
<dbReference type="GO" id="GO:0003677">
    <property type="term" value="F:DNA binding"/>
    <property type="evidence" value="ECO:0007669"/>
    <property type="project" value="UniProtKB-KW"/>
</dbReference>
<dbReference type="InterPro" id="IPR000792">
    <property type="entry name" value="Tscrpt_reg_LuxR_C"/>
</dbReference>
<dbReference type="SMART" id="SM00421">
    <property type="entry name" value="HTH_LUXR"/>
    <property type="match status" value="1"/>
</dbReference>
<keyword evidence="2" id="KW-0238">DNA-binding</keyword>
<name>A0A0J9BAA3_9FIRM</name>
<dbReference type="InterPro" id="IPR027417">
    <property type="entry name" value="P-loop_NTPase"/>
</dbReference>
<dbReference type="CDD" id="cd06170">
    <property type="entry name" value="LuxR_C_like"/>
    <property type="match status" value="1"/>
</dbReference>
<dbReference type="GeneID" id="93166652"/>
<gene>
    <name evidence="5" type="ORF">HMPREF9470_05601</name>
</gene>
<evidence type="ECO:0000256" key="3">
    <source>
        <dbReference type="ARBA" id="ARBA00023163"/>
    </source>
</evidence>
<keyword evidence="3" id="KW-0804">Transcription</keyword>
<dbReference type="InterPro" id="IPR059106">
    <property type="entry name" value="WHD_MalT"/>
</dbReference>
<dbReference type="EMBL" id="ADLK01000061">
    <property type="protein sequence ID" value="KMW10088.1"/>
    <property type="molecule type" value="Genomic_DNA"/>
</dbReference>
<dbReference type="InterPro" id="IPR036388">
    <property type="entry name" value="WH-like_DNA-bd_sf"/>
</dbReference>
<protein>
    <recommendedName>
        <fullName evidence="4">HTH luxR-type domain-containing protein</fullName>
    </recommendedName>
</protein>
<evidence type="ECO:0000313" key="6">
    <source>
        <dbReference type="Proteomes" id="UP000037392"/>
    </source>
</evidence>
<reference evidence="5 6" key="1">
    <citation type="submission" date="2011-04" db="EMBL/GenBank/DDBJ databases">
        <title>The Genome Sequence of Clostridium citroniae WAL-19142.</title>
        <authorList>
            <consortium name="The Broad Institute Genome Sequencing Platform"/>
            <person name="Earl A."/>
            <person name="Ward D."/>
            <person name="Feldgarden M."/>
            <person name="Gevers D."/>
            <person name="Warren Y.A."/>
            <person name="Tyrrell K.L."/>
            <person name="Citron D.M."/>
            <person name="Goldstein E.J."/>
            <person name="Daigneault M."/>
            <person name="Allen-Vercoe E."/>
            <person name="Young S.K."/>
            <person name="Zeng Q."/>
            <person name="Gargeya S."/>
            <person name="Fitzgerald M."/>
            <person name="Haas B."/>
            <person name="Abouelleil A."/>
            <person name="Alvarado L."/>
            <person name="Arachchi H.M."/>
            <person name="Berlin A."/>
            <person name="Brown A."/>
            <person name="Chapman S.B."/>
            <person name="Chen Z."/>
            <person name="Dunbar C."/>
            <person name="Freedman E."/>
            <person name="Gearin G."/>
            <person name="Gellesch M."/>
            <person name="Goldberg J."/>
            <person name="Griggs A."/>
            <person name="Gujja S."/>
            <person name="Heilman E.R."/>
            <person name="Heiman D."/>
            <person name="Howarth C."/>
            <person name="Larson L."/>
            <person name="Lui A."/>
            <person name="MacDonald P.J."/>
            <person name="Mehta T."/>
            <person name="Montmayeur A."/>
            <person name="Murphy C."/>
            <person name="Neiman D."/>
            <person name="Pearson M."/>
            <person name="Priest M."/>
            <person name="Roberts A."/>
            <person name="Saif S."/>
            <person name="Shea T."/>
            <person name="Shenoy N."/>
            <person name="Sisk P."/>
            <person name="Stolte C."/>
            <person name="Sykes S."/>
            <person name="White J."/>
            <person name="Yandava C."/>
            <person name="Wortman J."/>
            <person name="Nusbaum C."/>
            <person name="Birren B."/>
        </authorList>
    </citation>
    <scope>NUCLEOTIDE SEQUENCE [LARGE SCALE GENOMIC DNA]</scope>
    <source>
        <strain evidence="5 6">WAL-19142</strain>
    </source>
</reference>
<feature type="domain" description="HTH luxR-type" evidence="4">
    <location>
        <begin position="761"/>
        <end position="826"/>
    </location>
</feature>
<sequence>MPKPKWNLNTIYISERLQEYLRPLSRCTLTAVVAPMGYGKTTAINWYLSERTKAEALHIIRISVYSENLAIFWKSVQDAFARAGFDFLRDYTCPTDVAGGGLLVDELCHELVGETSCYIFVDDFHLLTDRRISTFFCMLANRAPSNVHLIVASRDRFLPAAEAVRLGAKVYQIGVEQLRLNHTELAIYAHRCGMELSEAQVESLLYSSEGWFSAVYLNLRTFSEHGVLPSRNSDIYATFTAAMIDPLPEKQREFLVVMGLADEFTVEMARFVTGDADAEKRLSALTAQNAFVTCILDGVTYRFHHMMKECAERTFLMLPQEKQARYRERLGLWYEQHRQYLHAIAAYRKCENYDALLRVIRSDAGILLASLKPEAVLEALDKCPAGTLKAYPFAILVLMRRMFTWRQIPKMLELKALLLTAIEERPELSEEERGNLLGECDLIMSFLCYNDISAMSRLHRSASSRMSRPAISIQKSGGWTFGSPSVLMMYYRAPGALQSELAEMDECMPHYYKITGGHGQGAETIMRAEALFCQGRFADAHIELESVYAQIEGNGQANMALCCDFLAWRLSLCTDVEQRYSFEERRVELLRQHNATWVNIWSATSAYYHALLGEIEQIPSVFAGHQLSNINFLAPGKPMMEMIENQVYLAQGAYAKVIGCSMGQLAVCEAMHYALVTLHIRIQTVAAYEMLGKRAEAREVLERTLRDAEPDGLLMPFVENYRYLKNLLESCGEHNTFAKRIVQLGEDYEVRRKQIQDQAARPATLALLTEREYEIVGLIVERLSNREIAEKLFLSEGSIKQYINQIYQKLHIEGDTRTKRKQLTGLFSQNI</sequence>
<proteinExistence type="predicted"/>
<evidence type="ECO:0000256" key="2">
    <source>
        <dbReference type="ARBA" id="ARBA00023125"/>
    </source>
</evidence>
<dbReference type="Pfam" id="PF00196">
    <property type="entry name" value="GerE"/>
    <property type="match status" value="1"/>
</dbReference>
<dbReference type="Pfam" id="PF25873">
    <property type="entry name" value="WHD_MalT"/>
    <property type="match status" value="1"/>
</dbReference>
<dbReference type="PROSITE" id="PS50043">
    <property type="entry name" value="HTH_LUXR_2"/>
    <property type="match status" value="1"/>
</dbReference>
<evidence type="ECO:0000259" key="4">
    <source>
        <dbReference type="PROSITE" id="PS50043"/>
    </source>
</evidence>
<dbReference type="AlphaFoldDB" id="A0A0J9BAA3"/>
<dbReference type="Proteomes" id="UP000037392">
    <property type="component" value="Unassembled WGS sequence"/>
</dbReference>
<comment type="caution">
    <text evidence="5">The sequence shown here is derived from an EMBL/GenBank/DDBJ whole genome shotgun (WGS) entry which is preliminary data.</text>
</comment>
<dbReference type="GO" id="GO:0006355">
    <property type="term" value="P:regulation of DNA-templated transcription"/>
    <property type="evidence" value="ECO:0007669"/>
    <property type="project" value="InterPro"/>
</dbReference>
<dbReference type="PANTHER" id="PTHR44688">
    <property type="entry name" value="DNA-BINDING TRANSCRIPTIONAL ACTIVATOR DEVR_DOSR"/>
    <property type="match status" value="1"/>
</dbReference>